<protein>
    <recommendedName>
        <fullName evidence="15">BHLH domain-containing protein</fullName>
    </recommendedName>
</protein>
<dbReference type="InterPro" id="IPR036638">
    <property type="entry name" value="HLH_DNA-bd_sf"/>
</dbReference>
<dbReference type="Gene3D" id="4.10.280.10">
    <property type="entry name" value="Helix-loop-helix DNA-binding domain"/>
    <property type="match status" value="1"/>
</dbReference>
<feature type="domain" description="Orange" evidence="12">
    <location>
        <begin position="155"/>
        <end position="190"/>
    </location>
</feature>
<dbReference type="SUPFAM" id="SSF47459">
    <property type="entry name" value="HLH, helix-loop-helix DNA-binding domain"/>
    <property type="match status" value="1"/>
</dbReference>
<dbReference type="Pfam" id="PF07527">
    <property type="entry name" value="Hairy_orange"/>
    <property type="match status" value="1"/>
</dbReference>
<keyword evidence="6" id="KW-0238">DNA-binding</keyword>
<keyword evidence="8" id="KW-0539">Nucleus</keyword>
<evidence type="ECO:0000256" key="5">
    <source>
        <dbReference type="ARBA" id="ARBA00023015"/>
    </source>
</evidence>
<evidence type="ECO:0000256" key="10">
    <source>
        <dbReference type="SAM" id="SignalP"/>
    </source>
</evidence>
<dbReference type="SMART" id="SM00511">
    <property type="entry name" value="ORANGE"/>
    <property type="match status" value="1"/>
</dbReference>
<accession>A0A401SBH4</accession>
<dbReference type="GO" id="GO:0007219">
    <property type="term" value="P:Notch signaling pathway"/>
    <property type="evidence" value="ECO:0007669"/>
    <property type="project" value="UniProtKB-KW"/>
</dbReference>
<organism evidence="13 14">
    <name type="scientific">Chiloscyllium punctatum</name>
    <name type="common">Brownbanded bambooshark</name>
    <name type="synonym">Hemiscyllium punctatum</name>
    <dbReference type="NCBI Taxonomy" id="137246"/>
    <lineage>
        <taxon>Eukaryota</taxon>
        <taxon>Metazoa</taxon>
        <taxon>Chordata</taxon>
        <taxon>Craniata</taxon>
        <taxon>Vertebrata</taxon>
        <taxon>Chondrichthyes</taxon>
        <taxon>Elasmobranchii</taxon>
        <taxon>Galeomorphii</taxon>
        <taxon>Galeoidea</taxon>
        <taxon>Orectolobiformes</taxon>
        <taxon>Hemiscylliidae</taxon>
        <taxon>Chiloscyllium</taxon>
    </lineage>
</organism>
<evidence type="ECO:0008006" key="15">
    <source>
        <dbReference type="Google" id="ProtNLM"/>
    </source>
</evidence>
<dbReference type="OMA" id="EEHYCPV"/>
<sequence length="391" mass="42703">MSRISGSLFVSQLAALSQVSAVLEIAQAANQGPGRMKRLYDESSSDSELDEMIDVGKEEHYCPVTQSTSPTTTSHILARKRRRGIIEKRRRDRINNSLSELRRLVPTAFEKQGSSKLEKAEILQMTVDHLKLLHATGGKGYFDPHLLAVDYRSMGFRECLAEVIRYLSSLERFQGHDNTDPLKERLVSHLNNYVSEIEPTPLAPASLIHRTWTWPHHQLTTLLPQTAEGGQLPCMDTLQNPAFLTGSALACSTSSLRGIPLDKIASSVISPTHNLLPNMTSSSLNFLSNLASPIHRVLSNMTCTFPGVLSNVSSTNKMLTGVAVSPQISSPLLSPASSTSTIHTTNPTAAIPGSLGLFPSVSHFRHNPSSQTSNLNARKSQRSWTTAIGAF</sequence>
<feature type="domain" description="BHLH" evidence="11">
    <location>
        <begin position="78"/>
        <end position="133"/>
    </location>
</feature>
<dbReference type="SMART" id="SM00353">
    <property type="entry name" value="HLH"/>
    <property type="match status" value="1"/>
</dbReference>
<evidence type="ECO:0000259" key="12">
    <source>
        <dbReference type="PROSITE" id="PS51054"/>
    </source>
</evidence>
<dbReference type="InterPro" id="IPR003650">
    <property type="entry name" value="Orange_dom"/>
</dbReference>
<dbReference type="STRING" id="137246.A0A401SBH4"/>
<evidence type="ECO:0000256" key="8">
    <source>
        <dbReference type="ARBA" id="ARBA00023242"/>
    </source>
</evidence>
<dbReference type="Pfam" id="PF00010">
    <property type="entry name" value="HLH"/>
    <property type="match status" value="1"/>
</dbReference>
<dbReference type="Proteomes" id="UP000287033">
    <property type="component" value="Unassembled WGS sequence"/>
</dbReference>
<keyword evidence="5" id="KW-0805">Transcription regulation</keyword>
<comment type="similarity">
    <text evidence="9">Belongs to the HEY family.</text>
</comment>
<reference evidence="13 14" key="1">
    <citation type="journal article" date="2018" name="Nat. Ecol. Evol.">
        <title>Shark genomes provide insights into elasmobranch evolution and the origin of vertebrates.</title>
        <authorList>
            <person name="Hara Y"/>
            <person name="Yamaguchi K"/>
            <person name="Onimaru K"/>
            <person name="Kadota M"/>
            <person name="Koyanagi M"/>
            <person name="Keeley SD"/>
            <person name="Tatsumi K"/>
            <person name="Tanaka K"/>
            <person name="Motone F"/>
            <person name="Kageyama Y"/>
            <person name="Nozu R"/>
            <person name="Adachi N"/>
            <person name="Nishimura O"/>
            <person name="Nakagawa R"/>
            <person name="Tanegashima C"/>
            <person name="Kiyatake I"/>
            <person name="Matsumoto R"/>
            <person name="Murakumo K"/>
            <person name="Nishida K"/>
            <person name="Terakita A"/>
            <person name="Kuratani S"/>
            <person name="Sato K"/>
            <person name="Hyodo S Kuraku.S."/>
        </authorList>
    </citation>
    <scope>NUCLEOTIDE SEQUENCE [LARGE SCALE GENOMIC DNA]</scope>
</reference>
<dbReference type="GO" id="GO:0003677">
    <property type="term" value="F:DNA binding"/>
    <property type="evidence" value="ECO:0007669"/>
    <property type="project" value="UniProtKB-KW"/>
</dbReference>
<dbReference type="PROSITE" id="PS50888">
    <property type="entry name" value="BHLH"/>
    <property type="match status" value="1"/>
</dbReference>
<dbReference type="Gene3D" id="6.10.250.980">
    <property type="match status" value="1"/>
</dbReference>
<evidence type="ECO:0000256" key="7">
    <source>
        <dbReference type="ARBA" id="ARBA00023163"/>
    </source>
</evidence>
<dbReference type="PANTHER" id="PTHR10985">
    <property type="entry name" value="BASIC HELIX-LOOP-HELIX TRANSCRIPTION FACTOR, HES-RELATED"/>
    <property type="match status" value="1"/>
</dbReference>
<keyword evidence="4" id="KW-0914">Notch signaling pathway</keyword>
<dbReference type="GO" id="GO:0005634">
    <property type="term" value="C:nucleus"/>
    <property type="evidence" value="ECO:0007669"/>
    <property type="project" value="UniProtKB-SubCell"/>
</dbReference>
<feature type="chain" id="PRO_5019245442" description="BHLH domain-containing protein" evidence="10">
    <location>
        <begin position="29"/>
        <end position="391"/>
    </location>
</feature>
<evidence type="ECO:0000256" key="1">
    <source>
        <dbReference type="ARBA" id="ARBA00004123"/>
    </source>
</evidence>
<evidence type="ECO:0000256" key="2">
    <source>
        <dbReference type="ARBA" id="ARBA00022473"/>
    </source>
</evidence>
<dbReference type="EMBL" id="BEZZ01000175">
    <property type="protein sequence ID" value="GCC27736.1"/>
    <property type="molecule type" value="Genomic_DNA"/>
</dbReference>
<keyword evidence="14" id="KW-1185">Reference proteome</keyword>
<dbReference type="FunFam" id="4.10.280.10:FF:000012">
    <property type="entry name" value="hairy/enhancer-of-split related with YRPW motif protein 1"/>
    <property type="match status" value="1"/>
</dbReference>
<evidence type="ECO:0000259" key="11">
    <source>
        <dbReference type="PROSITE" id="PS50888"/>
    </source>
</evidence>
<proteinExistence type="inferred from homology"/>
<dbReference type="GO" id="GO:0032502">
    <property type="term" value="P:developmental process"/>
    <property type="evidence" value="ECO:0007669"/>
    <property type="project" value="UniProtKB-ARBA"/>
</dbReference>
<evidence type="ECO:0000256" key="4">
    <source>
        <dbReference type="ARBA" id="ARBA00022976"/>
    </source>
</evidence>
<keyword evidence="3" id="KW-0678">Repressor</keyword>
<dbReference type="OrthoDB" id="6371181at2759"/>
<evidence type="ECO:0000313" key="13">
    <source>
        <dbReference type="EMBL" id="GCC27736.1"/>
    </source>
</evidence>
<dbReference type="GO" id="GO:0046983">
    <property type="term" value="F:protein dimerization activity"/>
    <property type="evidence" value="ECO:0007669"/>
    <property type="project" value="InterPro"/>
</dbReference>
<dbReference type="PROSITE" id="PS51054">
    <property type="entry name" value="ORANGE"/>
    <property type="match status" value="1"/>
</dbReference>
<keyword evidence="7" id="KW-0804">Transcription</keyword>
<dbReference type="InterPro" id="IPR050370">
    <property type="entry name" value="HES_HEY"/>
</dbReference>
<dbReference type="AlphaFoldDB" id="A0A401SBH4"/>
<gene>
    <name evidence="13" type="ORF">chiPu_0006162</name>
</gene>
<name>A0A401SBH4_CHIPU</name>
<evidence type="ECO:0000256" key="3">
    <source>
        <dbReference type="ARBA" id="ARBA00022491"/>
    </source>
</evidence>
<dbReference type="GO" id="GO:0006355">
    <property type="term" value="P:regulation of DNA-templated transcription"/>
    <property type="evidence" value="ECO:0007669"/>
    <property type="project" value="InterPro"/>
</dbReference>
<keyword evidence="2" id="KW-0217">Developmental protein</keyword>
<dbReference type="SUPFAM" id="SSF158457">
    <property type="entry name" value="Orange domain-like"/>
    <property type="match status" value="1"/>
</dbReference>
<dbReference type="InterPro" id="IPR011598">
    <property type="entry name" value="bHLH_dom"/>
</dbReference>
<comment type="caution">
    <text evidence="13">The sequence shown here is derived from an EMBL/GenBank/DDBJ whole genome shotgun (WGS) entry which is preliminary data.</text>
</comment>
<keyword evidence="10" id="KW-0732">Signal</keyword>
<comment type="subcellular location">
    <subcellularLocation>
        <location evidence="1">Nucleus</location>
    </subcellularLocation>
</comment>
<evidence type="ECO:0000256" key="6">
    <source>
        <dbReference type="ARBA" id="ARBA00023125"/>
    </source>
</evidence>
<evidence type="ECO:0000256" key="9">
    <source>
        <dbReference type="ARBA" id="ARBA00038262"/>
    </source>
</evidence>
<evidence type="ECO:0000313" key="14">
    <source>
        <dbReference type="Proteomes" id="UP000287033"/>
    </source>
</evidence>
<feature type="signal peptide" evidence="10">
    <location>
        <begin position="1"/>
        <end position="28"/>
    </location>
</feature>